<comment type="similarity">
    <text evidence="1">Belongs to the enoyl-CoA hydratase/isomerase family.</text>
</comment>
<proteinExistence type="inferred from homology"/>
<accession>A0A7Y6TZ84</accession>
<protein>
    <submittedName>
        <fullName evidence="2">Enoyl-CoA hydratase/isomerase family protein</fullName>
    </submittedName>
</protein>
<reference evidence="2 3" key="1">
    <citation type="submission" date="2020-06" db="EMBL/GenBank/DDBJ databases">
        <title>Schlegella sp. ID0723 isolated from air conditioner.</title>
        <authorList>
            <person name="Kim D.Y."/>
            <person name="Kim D.-U."/>
        </authorList>
    </citation>
    <scope>NUCLEOTIDE SEQUENCE [LARGE SCALE GENOMIC DNA]</scope>
    <source>
        <strain evidence="2 3">ID0723</strain>
    </source>
</reference>
<name>A0A7Y6TZ84_9BURK</name>
<dbReference type="InterPro" id="IPR001753">
    <property type="entry name" value="Enoyl-CoA_hydra/iso"/>
</dbReference>
<evidence type="ECO:0000256" key="1">
    <source>
        <dbReference type="ARBA" id="ARBA00005254"/>
    </source>
</evidence>
<dbReference type="InterPro" id="IPR014748">
    <property type="entry name" value="Enoyl-CoA_hydra_C"/>
</dbReference>
<dbReference type="GO" id="GO:0016853">
    <property type="term" value="F:isomerase activity"/>
    <property type="evidence" value="ECO:0007669"/>
    <property type="project" value="UniProtKB-KW"/>
</dbReference>
<dbReference type="Gene3D" id="1.10.12.10">
    <property type="entry name" value="Lyase 2-enoyl-coa Hydratase, Chain A, domain 2"/>
    <property type="match status" value="1"/>
</dbReference>
<dbReference type="AlphaFoldDB" id="A0A7Y6TZ84"/>
<sequence>MYTTLELGVADGVATLVLNRPRQRNAIDMAMRQELLQAVHQMARDPQVQAVVLTGAGGHFCAGGDVKSMGQVASADKGRQRMLDLQPLVLALLQLDKPLVVAVEGVALGAGFGLALTADFIVAGGDARFCCSFARVGLVPDFATAFTLPRILGLQRAKALVFSARELAATEALQQGLVTEVCDSGAALQRARELALLLANGSPTAFSLAKRMLLASFQSDVGTMLGMEADAQGIAYTSDYHTEAVQRFFAKEAPRLSWPPPASEPKTA</sequence>
<organism evidence="2 3">
    <name type="scientific">Piscinibacter koreensis</name>
    <dbReference type="NCBI Taxonomy" id="2742824"/>
    <lineage>
        <taxon>Bacteria</taxon>
        <taxon>Pseudomonadati</taxon>
        <taxon>Pseudomonadota</taxon>
        <taxon>Betaproteobacteria</taxon>
        <taxon>Burkholderiales</taxon>
        <taxon>Sphaerotilaceae</taxon>
        <taxon>Piscinibacter</taxon>
    </lineage>
</organism>
<dbReference type="CDD" id="cd06558">
    <property type="entry name" value="crotonase-like"/>
    <property type="match status" value="1"/>
</dbReference>
<dbReference type="Gene3D" id="3.90.226.10">
    <property type="entry name" value="2-enoyl-CoA Hydratase, Chain A, domain 1"/>
    <property type="match status" value="1"/>
</dbReference>
<dbReference type="EMBL" id="JABWMJ010000018">
    <property type="protein sequence ID" value="NUZ08867.1"/>
    <property type="molecule type" value="Genomic_DNA"/>
</dbReference>
<comment type="caution">
    <text evidence="2">The sequence shown here is derived from an EMBL/GenBank/DDBJ whole genome shotgun (WGS) entry which is preliminary data.</text>
</comment>
<dbReference type="Proteomes" id="UP000529637">
    <property type="component" value="Unassembled WGS sequence"/>
</dbReference>
<keyword evidence="2" id="KW-0413">Isomerase</keyword>
<evidence type="ECO:0000313" key="3">
    <source>
        <dbReference type="Proteomes" id="UP000529637"/>
    </source>
</evidence>
<dbReference type="SUPFAM" id="SSF52096">
    <property type="entry name" value="ClpP/crotonase"/>
    <property type="match status" value="1"/>
</dbReference>
<dbReference type="InterPro" id="IPR029045">
    <property type="entry name" value="ClpP/crotonase-like_dom_sf"/>
</dbReference>
<dbReference type="PANTHER" id="PTHR43802:SF1">
    <property type="entry name" value="IP11341P-RELATED"/>
    <property type="match status" value="1"/>
</dbReference>
<dbReference type="Pfam" id="PF00378">
    <property type="entry name" value="ECH_1"/>
    <property type="match status" value="1"/>
</dbReference>
<keyword evidence="3" id="KW-1185">Reference proteome</keyword>
<evidence type="ECO:0000313" key="2">
    <source>
        <dbReference type="EMBL" id="NUZ08867.1"/>
    </source>
</evidence>
<gene>
    <name evidence="2" type="ORF">HQN59_24285</name>
</gene>
<dbReference type="PANTHER" id="PTHR43802">
    <property type="entry name" value="ENOYL-COA HYDRATASE"/>
    <property type="match status" value="1"/>
</dbReference>